<evidence type="ECO:0000256" key="12">
    <source>
        <dbReference type="ARBA" id="ARBA00022917"/>
    </source>
</evidence>
<dbReference type="SUPFAM" id="SSF46955">
    <property type="entry name" value="Putative DNA-binding domain"/>
    <property type="match status" value="1"/>
</dbReference>
<evidence type="ECO:0000256" key="8">
    <source>
        <dbReference type="ARBA" id="ARBA00022741"/>
    </source>
</evidence>
<keyword evidence="21" id="KW-1185">Reference proteome</keyword>
<dbReference type="SMART" id="SM00873">
    <property type="entry name" value="B3_4"/>
    <property type="match status" value="1"/>
</dbReference>
<dbReference type="Gene3D" id="3.30.70.380">
    <property type="entry name" value="Ferrodoxin-fold anticodon-binding domain"/>
    <property type="match status" value="1"/>
</dbReference>
<keyword evidence="4 15" id="KW-0963">Cytoplasm</keyword>
<comment type="caution">
    <text evidence="20">The sequence shown here is derived from an EMBL/GenBank/DDBJ whole genome shotgun (WGS) entry which is preliminary data.</text>
</comment>
<dbReference type="HAMAP" id="MF_00283">
    <property type="entry name" value="Phe_tRNA_synth_beta1"/>
    <property type="match status" value="1"/>
</dbReference>
<dbReference type="GO" id="GO:0009328">
    <property type="term" value="C:phenylalanine-tRNA ligase complex"/>
    <property type="evidence" value="ECO:0007669"/>
    <property type="project" value="TreeGrafter"/>
</dbReference>
<keyword evidence="12 15" id="KW-0648">Protein biosynthesis</keyword>
<dbReference type="InterPro" id="IPR012340">
    <property type="entry name" value="NA-bd_OB-fold"/>
</dbReference>
<evidence type="ECO:0000256" key="6">
    <source>
        <dbReference type="ARBA" id="ARBA00022598"/>
    </source>
</evidence>
<dbReference type="CDD" id="cd02796">
    <property type="entry name" value="tRNA_bind_bactPheRS"/>
    <property type="match status" value="1"/>
</dbReference>
<dbReference type="InterPro" id="IPR009061">
    <property type="entry name" value="DNA-bd_dom_put_sf"/>
</dbReference>
<dbReference type="Proteomes" id="UP000054877">
    <property type="component" value="Unassembled WGS sequence"/>
</dbReference>
<dbReference type="SUPFAM" id="SSF56037">
    <property type="entry name" value="PheT/TilS domain"/>
    <property type="match status" value="1"/>
</dbReference>
<comment type="subcellular location">
    <subcellularLocation>
        <location evidence="1 15">Cytoplasm</location>
    </subcellularLocation>
</comment>
<dbReference type="PROSITE" id="PS50886">
    <property type="entry name" value="TRBD"/>
    <property type="match status" value="1"/>
</dbReference>
<dbReference type="PATRIC" id="fig|452.5.peg.1303"/>
<evidence type="ECO:0000256" key="7">
    <source>
        <dbReference type="ARBA" id="ARBA00022723"/>
    </source>
</evidence>
<evidence type="ECO:0000313" key="21">
    <source>
        <dbReference type="Proteomes" id="UP000054877"/>
    </source>
</evidence>
<dbReference type="Gene3D" id="3.50.40.10">
    <property type="entry name" value="Phenylalanyl-trna Synthetase, Chain B, domain 3"/>
    <property type="match status" value="1"/>
</dbReference>
<dbReference type="Gene3D" id="3.30.56.10">
    <property type="match status" value="2"/>
</dbReference>
<keyword evidence="6 15" id="KW-0436">Ligase</keyword>
<reference evidence="20 21" key="1">
    <citation type="submission" date="2015-11" db="EMBL/GenBank/DDBJ databases">
        <title>Genomic analysis of 38 Legionella species identifies large and diverse effector repertoires.</title>
        <authorList>
            <person name="Burstein D."/>
            <person name="Amaro F."/>
            <person name="Zusman T."/>
            <person name="Lifshitz Z."/>
            <person name="Cohen O."/>
            <person name="Gilbert J.A."/>
            <person name="Pupko T."/>
            <person name="Shuman H.A."/>
            <person name="Segal G."/>
        </authorList>
    </citation>
    <scope>NUCLEOTIDE SEQUENCE [LARGE SCALE GENOMIC DNA]</scope>
    <source>
        <strain evidence="20 21">Mt.St.Helens-9</strain>
    </source>
</reference>
<keyword evidence="7 15" id="KW-0479">Metal-binding</keyword>
<dbReference type="PROSITE" id="PS51447">
    <property type="entry name" value="FDX_ACB"/>
    <property type="match status" value="1"/>
</dbReference>
<sequence length="792" mass="87189">MKVSELWLREWVNPSLDEQQLASLLTMAGLEVDAVNPVAAPFNQVIVAQVINTTPHPQADKLTLCDVDTGSGHLVKVVCGASNVRPGLKVALAQTGANLPGGILIKETTLRGELSQGMLCSASELGLAESSEGIMELDEDAPAGINLRDYLVLDDHILDIDLTPNRADCLSVLGVAREVAALTRVSLNRPDIDVCQPEIDEQLTVKLQNKQACPQYCGRIIKGIDSRASTPLWMRERLRRSGIRAIHPVVDVTNYVMLELGQPMHAFDLHRLQGDITVRFGKKDESFELLDGQTALLQEDVLVIADSDQILAIAGVMGGASSAVDESTTDVFLESAFFTPQAITGVARRYGLHTDSSQRFERGVDPGMQMMAMERATALLLSITGGKAGPLSIASAPEYLPSVTPIAFDPTKVRHLTGLDVREQEMTIMLEGLGMTVDKSVTPWRVHVPSHRFDISLDVDLIEEIVRMYGYDRIPGTKMVTTVQAGSIDPVELLSRRVSQFFTSRGYHETISYSFVDPELQQALYPNQDRMTLLNPISSELSQMRAGMWPGLIASMVYNTHRQQAAIKFIEQGVIFESGSDGLQEHPSFGGLLCGQHAMLSWLEESRPFDFYDLKGDLQALFTSLHLPYVQFVSAEHPALHPGKSARLTIANRDIGWCGVLHPRLGEALDLTDEVILFELKLRELLNPPTVRYHAISRFPQIRRDLSLLVDEQIAAADIKKVIVETANSSLLKSFDVFDVYTGESIPAGKKSLAVSLTLQDEDRTLTDTEINKLISAIIKKLDEVLAITLRD</sequence>
<feature type="binding site" evidence="15">
    <location>
        <position position="460"/>
    </location>
    <ligand>
        <name>Mg(2+)</name>
        <dbReference type="ChEBI" id="CHEBI:18420"/>
        <note>shared with alpha subunit</note>
    </ligand>
</feature>
<comment type="cofactor">
    <cofactor evidence="15">
        <name>Mg(2+)</name>
        <dbReference type="ChEBI" id="CHEBI:18420"/>
    </cofactor>
    <text evidence="15">Binds 2 magnesium ions per tetramer.</text>
</comment>
<dbReference type="InterPro" id="IPR045864">
    <property type="entry name" value="aa-tRNA-synth_II/BPL/LPL"/>
</dbReference>
<dbReference type="EMBL" id="LNYX01000013">
    <property type="protein sequence ID" value="KTD64368.1"/>
    <property type="molecule type" value="Genomic_DNA"/>
</dbReference>
<dbReference type="SUPFAM" id="SSF50249">
    <property type="entry name" value="Nucleic acid-binding proteins"/>
    <property type="match status" value="1"/>
</dbReference>
<dbReference type="Pfam" id="PF03483">
    <property type="entry name" value="B3_4"/>
    <property type="match status" value="1"/>
</dbReference>
<dbReference type="InterPro" id="IPR004532">
    <property type="entry name" value="Phe-tRNA-ligase_IIc_bsu_bact"/>
</dbReference>
<dbReference type="InterPro" id="IPR002547">
    <property type="entry name" value="tRNA-bd_dom"/>
</dbReference>
<dbReference type="SMART" id="SM00874">
    <property type="entry name" value="B5"/>
    <property type="match status" value="1"/>
</dbReference>
<dbReference type="STRING" id="452.Lspi_1175"/>
<evidence type="ECO:0000256" key="15">
    <source>
        <dbReference type="HAMAP-Rule" id="MF_00283"/>
    </source>
</evidence>
<feature type="domain" description="FDX-ACB" evidence="18">
    <location>
        <begin position="697"/>
        <end position="791"/>
    </location>
</feature>
<dbReference type="InterPro" id="IPR036690">
    <property type="entry name" value="Fdx_antiC-bd_sf"/>
</dbReference>
<dbReference type="NCBIfam" id="NF045760">
    <property type="entry name" value="YtpR"/>
    <property type="match status" value="1"/>
</dbReference>
<dbReference type="CDD" id="cd00769">
    <property type="entry name" value="PheRS_beta_core"/>
    <property type="match status" value="1"/>
</dbReference>
<dbReference type="GO" id="GO:0000287">
    <property type="term" value="F:magnesium ion binding"/>
    <property type="evidence" value="ECO:0007669"/>
    <property type="project" value="UniProtKB-UniRule"/>
</dbReference>
<dbReference type="GO" id="GO:0006432">
    <property type="term" value="P:phenylalanyl-tRNA aminoacylation"/>
    <property type="evidence" value="ECO:0007669"/>
    <property type="project" value="UniProtKB-UniRule"/>
</dbReference>
<protein>
    <recommendedName>
        <fullName evidence="15">Phenylalanine--tRNA ligase beta subunit</fullName>
        <ecNumber evidence="15">6.1.1.20</ecNumber>
    </recommendedName>
    <alternativeName>
        <fullName evidence="15">Phenylalanyl-tRNA synthetase beta subunit</fullName>
        <shortName evidence="15">PheRS</shortName>
    </alternativeName>
</protein>
<dbReference type="Pfam" id="PF17759">
    <property type="entry name" value="tRNA_synthFbeta"/>
    <property type="match status" value="1"/>
</dbReference>
<dbReference type="PANTHER" id="PTHR10947">
    <property type="entry name" value="PHENYLALANYL-TRNA SYNTHETASE BETA CHAIN AND LEUCINE-RICH REPEAT-CONTAINING PROTEIN 47"/>
    <property type="match status" value="1"/>
</dbReference>
<dbReference type="Pfam" id="PF01588">
    <property type="entry name" value="tRNA_bind"/>
    <property type="match status" value="1"/>
</dbReference>
<feature type="domain" description="B5" evidence="19">
    <location>
        <begin position="401"/>
        <end position="476"/>
    </location>
</feature>
<dbReference type="FunFam" id="3.50.40.10:FF:000001">
    <property type="entry name" value="Phenylalanine--tRNA ligase beta subunit"/>
    <property type="match status" value="1"/>
</dbReference>
<dbReference type="GO" id="GO:0005524">
    <property type="term" value="F:ATP binding"/>
    <property type="evidence" value="ECO:0007669"/>
    <property type="project" value="UniProtKB-UniRule"/>
</dbReference>
<feature type="binding site" evidence="15">
    <location>
        <position position="464"/>
    </location>
    <ligand>
        <name>Mg(2+)</name>
        <dbReference type="ChEBI" id="CHEBI:18420"/>
        <note>shared with alpha subunit</note>
    </ligand>
</feature>
<dbReference type="GO" id="GO:0004826">
    <property type="term" value="F:phenylalanine-tRNA ligase activity"/>
    <property type="evidence" value="ECO:0007669"/>
    <property type="project" value="UniProtKB-UniRule"/>
</dbReference>
<gene>
    <name evidence="15 20" type="primary">pheT</name>
    <name evidence="20" type="ORF">Lspi_1175</name>
</gene>
<keyword evidence="10 15" id="KW-0460">Magnesium</keyword>
<proteinExistence type="inferred from homology"/>
<evidence type="ECO:0000256" key="11">
    <source>
        <dbReference type="ARBA" id="ARBA00022884"/>
    </source>
</evidence>
<dbReference type="GO" id="GO:0000049">
    <property type="term" value="F:tRNA binding"/>
    <property type="evidence" value="ECO:0007669"/>
    <property type="project" value="UniProtKB-UniRule"/>
</dbReference>
<evidence type="ECO:0000259" key="17">
    <source>
        <dbReference type="PROSITE" id="PS50886"/>
    </source>
</evidence>
<evidence type="ECO:0000256" key="5">
    <source>
        <dbReference type="ARBA" id="ARBA00022555"/>
    </source>
</evidence>
<comment type="similarity">
    <text evidence="2 15">Belongs to the phenylalanyl-tRNA synthetase beta subunit family. Type 1 subfamily.</text>
</comment>
<keyword evidence="5 16" id="KW-0820">tRNA-binding</keyword>
<comment type="catalytic activity">
    <reaction evidence="14 15">
        <text>tRNA(Phe) + L-phenylalanine + ATP = L-phenylalanyl-tRNA(Phe) + AMP + diphosphate + H(+)</text>
        <dbReference type="Rhea" id="RHEA:19413"/>
        <dbReference type="Rhea" id="RHEA-COMP:9668"/>
        <dbReference type="Rhea" id="RHEA-COMP:9699"/>
        <dbReference type="ChEBI" id="CHEBI:15378"/>
        <dbReference type="ChEBI" id="CHEBI:30616"/>
        <dbReference type="ChEBI" id="CHEBI:33019"/>
        <dbReference type="ChEBI" id="CHEBI:58095"/>
        <dbReference type="ChEBI" id="CHEBI:78442"/>
        <dbReference type="ChEBI" id="CHEBI:78531"/>
        <dbReference type="ChEBI" id="CHEBI:456215"/>
        <dbReference type="EC" id="6.1.1.20"/>
    </reaction>
</comment>
<keyword evidence="13 15" id="KW-0030">Aminoacyl-tRNA synthetase</keyword>
<evidence type="ECO:0000256" key="16">
    <source>
        <dbReference type="PROSITE-ProRule" id="PRU00209"/>
    </source>
</evidence>
<dbReference type="AlphaFoldDB" id="A0A0W0Z5D3"/>
<evidence type="ECO:0000256" key="3">
    <source>
        <dbReference type="ARBA" id="ARBA00011209"/>
    </source>
</evidence>
<keyword evidence="9 15" id="KW-0067">ATP-binding</keyword>
<keyword evidence="11 16" id="KW-0694">RNA-binding</keyword>
<evidence type="ECO:0000256" key="2">
    <source>
        <dbReference type="ARBA" id="ARBA00008653"/>
    </source>
</evidence>
<dbReference type="InterPro" id="IPR005147">
    <property type="entry name" value="tRNA_synthase_B5-dom"/>
</dbReference>
<dbReference type="SUPFAM" id="SSF55681">
    <property type="entry name" value="Class II aaRS and biotin synthetases"/>
    <property type="match status" value="1"/>
</dbReference>
<evidence type="ECO:0000256" key="4">
    <source>
        <dbReference type="ARBA" id="ARBA00022490"/>
    </source>
</evidence>
<evidence type="ECO:0000256" key="1">
    <source>
        <dbReference type="ARBA" id="ARBA00004496"/>
    </source>
</evidence>
<dbReference type="Pfam" id="PF03484">
    <property type="entry name" value="B5"/>
    <property type="match status" value="1"/>
</dbReference>
<dbReference type="OrthoDB" id="9805455at2"/>
<evidence type="ECO:0000259" key="19">
    <source>
        <dbReference type="PROSITE" id="PS51483"/>
    </source>
</evidence>
<dbReference type="SUPFAM" id="SSF54991">
    <property type="entry name" value="Anticodon-binding domain of PheRS"/>
    <property type="match status" value="1"/>
</dbReference>
<evidence type="ECO:0000256" key="14">
    <source>
        <dbReference type="ARBA" id="ARBA00049255"/>
    </source>
</evidence>
<dbReference type="InterPro" id="IPR033714">
    <property type="entry name" value="tRNA_bind_bactPheRS"/>
</dbReference>
<evidence type="ECO:0000256" key="10">
    <source>
        <dbReference type="ARBA" id="ARBA00022842"/>
    </source>
</evidence>
<evidence type="ECO:0000259" key="18">
    <source>
        <dbReference type="PROSITE" id="PS51447"/>
    </source>
</evidence>
<organism evidence="20 21">
    <name type="scientific">Legionella spiritensis</name>
    <dbReference type="NCBI Taxonomy" id="452"/>
    <lineage>
        <taxon>Bacteria</taxon>
        <taxon>Pseudomonadati</taxon>
        <taxon>Pseudomonadota</taxon>
        <taxon>Gammaproteobacteria</taxon>
        <taxon>Legionellales</taxon>
        <taxon>Legionellaceae</taxon>
        <taxon>Legionella</taxon>
    </lineage>
</organism>
<dbReference type="InterPro" id="IPR005146">
    <property type="entry name" value="B3/B4_tRNA-bd"/>
</dbReference>
<evidence type="ECO:0000313" key="20">
    <source>
        <dbReference type="EMBL" id="KTD64368.1"/>
    </source>
</evidence>
<name>A0A0W0Z5D3_LEGSP</name>
<accession>A0A0W0Z5D3</accession>
<keyword evidence="8 15" id="KW-0547">Nucleotide-binding</keyword>
<dbReference type="FunFam" id="3.30.930.10:FF:000022">
    <property type="entry name" value="Phenylalanine--tRNA ligase beta subunit"/>
    <property type="match status" value="1"/>
</dbReference>
<dbReference type="InterPro" id="IPR041616">
    <property type="entry name" value="PheRS_beta_core"/>
</dbReference>
<dbReference type="FunFam" id="2.40.50.140:FF:000045">
    <property type="entry name" value="Phenylalanine--tRNA ligase beta subunit"/>
    <property type="match status" value="1"/>
</dbReference>
<dbReference type="Gene3D" id="2.40.50.140">
    <property type="entry name" value="Nucleic acid-binding proteins"/>
    <property type="match status" value="1"/>
</dbReference>
<dbReference type="NCBIfam" id="TIGR00472">
    <property type="entry name" value="pheT_bact"/>
    <property type="match status" value="1"/>
</dbReference>
<dbReference type="PANTHER" id="PTHR10947:SF0">
    <property type="entry name" value="PHENYLALANINE--TRNA LIGASE BETA SUBUNIT"/>
    <property type="match status" value="1"/>
</dbReference>
<dbReference type="EC" id="6.1.1.20" evidence="15"/>
<dbReference type="PROSITE" id="PS51483">
    <property type="entry name" value="B5"/>
    <property type="match status" value="1"/>
</dbReference>
<dbReference type="InterPro" id="IPR020825">
    <property type="entry name" value="Phe-tRNA_synthase-like_B3/B4"/>
</dbReference>
<dbReference type="SMART" id="SM00896">
    <property type="entry name" value="FDX-ACB"/>
    <property type="match status" value="1"/>
</dbReference>
<dbReference type="InterPro" id="IPR045060">
    <property type="entry name" value="Phe-tRNA-ligase_IIc_bsu"/>
</dbReference>
<evidence type="ECO:0000256" key="9">
    <source>
        <dbReference type="ARBA" id="ARBA00022840"/>
    </source>
</evidence>
<dbReference type="InterPro" id="IPR005121">
    <property type="entry name" value="Fdx_antiC-bd"/>
</dbReference>
<dbReference type="RefSeq" id="WP_058483111.1">
    <property type="nucleotide sequence ID" value="NZ_CAAAII010000005.1"/>
</dbReference>
<dbReference type="Pfam" id="PF03147">
    <property type="entry name" value="FDX-ACB"/>
    <property type="match status" value="1"/>
</dbReference>
<feature type="binding site" evidence="15">
    <location>
        <position position="454"/>
    </location>
    <ligand>
        <name>Mg(2+)</name>
        <dbReference type="ChEBI" id="CHEBI:18420"/>
        <note>shared with alpha subunit</note>
    </ligand>
</feature>
<feature type="domain" description="TRNA-binding" evidence="17">
    <location>
        <begin position="39"/>
        <end position="148"/>
    </location>
</feature>
<evidence type="ECO:0000256" key="13">
    <source>
        <dbReference type="ARBA" id="ARBA00023146"/>
    </source>
</evidence>
<dbReference type="Gene3D" id="3.30.930.10">
    <property type="entry name" value="Bira Bifunctional Protein, Domain 2"/>
    <property type="match status" value="1"/>
</dbReference>
<dbReference type="FunFam" id="3.30.70.380:FF:000001">
    <property type="entry name" value="Phenylalanine--tRNA ligase beta subunit"/>
    <property type="match status" value="1"/>
</dbReference>
<comment type="subunit">
    <text evidence="3 15">Tetramer of two alpha and two beta subunits.</text>
</comment>
<feature type="binding site" evidence="15">
    <location>
        <position position="463"/>
    </location>
    <ligand>
        <name>Mg(2+)</name>
        <dbReference type="ChEBI" id="CHEBI:18420"/>
        <note>shared with alpha subunit</note>
    </ligand>
</feature>